<reference evidence="7" key="2">
    <citation type="submission" date="2015-01" db="EMBL/GenBank/DDBJ databases">
        <title>Evolutionary Origins and Diversification of the Mycorrhizal Mutualists.</title>
        <authorList>
            <consortium name="DOE Joint Genome Institute"/>
            <consortium name="Mycorrhizal Genomics Consortium"/>
            <person name="Kohler A."/>
            <person name="Kuo A."/>
            <person name="Nagy L.G."/>
            <person name="Floudas D."/>
            <person name="Copeland A."/>
            <person name="Barry K.W."/>
            <person name="Cichocki N."/>
            <person name="Veneault-Fourrey C."/>
            <person name="LaButti K."/>
            <person name="Lindquist E.A."/>
            <person name="Lipzen A."/>
            <person name="Lundell T."/>
            <person name="Morin E."/>
            <person name="Murat C."/>
            <person name="Riley R."/>
            <person name="Ohm R."/>
            <person name="Sun H."/>
            <person name="Tunlid A."/>
            <person name="Henrissat B."/>
            <person name="Grigoriev I.V."/>
            <person name="Hibbett D.S."/>
            <person name="Martin F."/>
        </authorList>
    </citation>
    <scope>NUCLEOTIDE SEQUENCE [LARGE SCALE GENOMIC DNA]</scope>
    <source>
        <strain evidence="7">Zn</strain>
    </source>
</reference>
<dbReference type="HOGENOM" id="CLU_014655_1_1_1"/>
<organism evidence="6 7">
    <name type="scientific">Oidiodendron maius (strain Zn)</name>
    <dbReference type="NCBI Taxonomy" id="913774"/>
    <lineage>
        <taxon>Eukaryota</taxon>
        <taxon>Fungi</taxon>
        <taxon>Dikarya</taxon>
        <taxon>Ascomycota</taxon>
        <taxon>Pezizomycotina</taxon>
        <taxon>Leotiomycetes</taxon>
        <taxon>Leotiomycetes incertae sedis</taxon>
        <taxon>Myxotrichaceae</taxon>
        <taxon>Oidiodendron</taxon>
    </lineage>
</organism>
<dbReference type="InterPro" id="IPR001279">
    <property type="entry name" value="Metallo-B-lactamas"/>
</dbReference>
<evidence type="ECO:0000259" key="5">
    <source>
        <dbReference type="SMART" id="SM00849"/>
    </source>
</evidence>
<dbReference type="Gene3D" id="1.25.40.880">
    <property type="entry name" value="Alkyl sulfatase, dimerisation domain"/>
    <property type="match status" value="1"/>
</dbReference>
<evidence type="ECO:0000256" key="1">
    <source>
        <dbReference type="ARBA" id="ARBA00022723"/>
    </source>
</evidence>
<keyword evidence="7" id="KW-1185">Reference proteome</keyword>
<dbReference type="Gene3D" id="3.60.15.30">
    <property type="entry name" value="Metallo-beta-lactamase domain"/>
    <property type="match status" value="1"/>
</dbReference>
<dbReference type="SUPFAM" id="SSF55718">
    <property type="entry name" value="SCP-like"/>
    <property type="match status" value="1"/>
</dbReference>
<dbReference type="FunCoup" id="A0A0C3HA69">
    <property type="interactions" value="10"/>
</dbReference>
<dbReference type="CDD" id="cd07710">
    <property type="entry name" value="arylsulfatase_Sdsa1-like_MBL-fold"/>
    <property type="match status" value="1"/>
</dbReference>
<dbReference type="GO" id="GO:0018909">
    <property type="term" value="P:dodecyl sulfate metabolic process"/>
    <property type="evidence" value="ECO:0007669"/>
    <property type="project" value="EnsemblFungi"/>
</dbReference>
<dbReference type="OrthoDB" id="449487at2759"/>
<dbReference type="FunFam" id="3.60.15.30:FF:000001">
    <property type="entry name" value="Alkyl/aryl-sulfatase BDS1"/>
    <property type="match status" value="1"/>
</dbReference>
<protein>
    <recommendedName>
        <fullName evidence="5">Metallo-beta-lactamase domain-containing protein</fullName>
    </recommendedName>
</protein>
<dbReference type="GO" id="GO:0046983">
    <property type="term" value="F:protein dimerization activity"/>
    <property type="evidence" value="ECO:0007669"/>
    <property type="project" value="InterPro"/>
</dbReference>
<dbReference type="InterPro" id="IPR044097">
    <property type="entry name" value="Bds1/SdsA1_MBL-fold"/>
</dbReference>
<dbReference type="InParanoid" id="A0A0C3HA69"/>
<keyword evidence="3" id="KW-0862">Zinc</keyword>
<dbReference type="SMART" id="SM00849">
    <property type="entry name" value="Lactamase_B"/>
    <property type="match status" value="1"/>
</dbReference>
<dbReference type="EMBL" id="KN832879">
    <property type="protein sequence ID" value="KIM99256.1"/>
    <property type="molecule type" value="Genomic_DNA"/>
</dbReference>
<gene>
    <name evidence="6" type="ORF">OIDMADRAFT_43215</name>
</gene>
<dbReference type="Pfam" id="PF14863">
    <property type="entry name" value="Alkyl_sulf_dimr"/>
    <property type="match status" value="1"/>
</dbReference>
<dbReference type="SUPFAM" id="SSF56281">
    <property type="entry name" value="Metallo-hydrolase/oxidoreductase"/>
    <property type="match status" value="1"/>
</dbReference>
<dbReference type="Gene3D" id="3.30.1050.10">
    <property type="entry name" value="SCP2 sterol-binding domain"/>
    <property type="match status" value="1"/>
</dbReference>
<name>A0A0C3HA69_OIDMZ</name>
<sequence length="609" mass="66869">MSALTTPSFDDTADFEDANRGFIAALKPCIIKNEEGRIIWNNEEYNFLENPCPPTVIPSLWRQAQLCAKQGLFQVTEGIYQIRGFDLSNMTIIEGNKGVIVIDPLISVECAAAALKLYRENRGDRPVTGLLYTHSHGDHFGGSRGVLPDANKKVPVIAPAGFMEHAVGENVFVGNAMARRAIYMYGDRLKKGPGGQISTGLGSTISTGTTTLIPPTLDIVKTGQEEVVDGVRLIFQMTPGTEAPSELNFFIPDRHALCMAENATHNLHNIVTLRGALVRDAQAWSSYLDESIVLFAHQADVSFASHHWPTWGREAITRYLSEQRDLYAYLHDQTLRMMSQGLTGIEIAESFVLPQALQKAWHAQGYYGSVSHNVKAIYQRYMGWYDGNPAHLWEHPPAEAGRRYVSCMGGVEVVVRKAQEYVGKGDLRFTATLLSHAVFADPRHEGAKEALASVFEKLGYGAENGPWRNCYLTGADELRGAIYPVSFNTGNAGMTAALSVDQILISLAIRIDGPRAQAESFIIDLHITDLKQHRRLIMSNGALIHRHLSKGDDGAGLSCTLTKLQFLSILAAKGPLEGHGLQFVGDKGLLEKLMSLVTDPDPSFRIVTP</sequence>
<dbReference type="Pfam" id="PF14864">
    <property type="entry name" value="Alkyl_sulf_C"/>
    <property type="match status" value="1"/>
</dbReference>
<evidence type="ECO:0000256" key="2">
    <source>
        <dbReference type="ARBA" id="ARBA00022801"/>
    </source>
</evidence>
<dbReference type="InterPro" id="IPR029228">
    <property type="entry name" value="Alkyl_sulf_dimr"/>
</dbReference>
<reference evidence="6 7" key="1">
    <citation type="submission" date="2014-04" db="EMBL/GenBank/DDBJ databases">
        <authorList>
            <consortium name="DOE Joint Genome Institute"/>
            <person name="Kuo A."/>
            <person name="Martino E."/>
            <person name="Perotto S."/>
            <person name="Kohler A."/>
            <person name="Nagy L.G."/>
            <person name="Floudas D."/>
            <person name="Copeland A."/>
            <person name="Barry K.W."/>
            <person name="Cichocki N."/>
            <person name="Veneault-Fourrey C."/>
            <person name="LaButti K."/>
            <person name="Lindquist E.A."/>
            <person name="Lipzen A."/>
            <person name="Lundell T."/>
            <person name="Morin E."/>
            <person name="Murat C."/>
            <person name="Sun H."/>
            <person name="Tunlid A."/>
            <person name="Henrissat B."/>
            <person name="Grigoriev I.V."/>
            <person name="Hibbett D.S."/>
            <person name="Martin F."/>
            <person name="Nordberg H.P."/>
            <person name="Cantor M.N."/>
            <person name="Hua S.X."/>
        </authorList>
    </citation>
    <scope>NUCLEOTIDE SEQUENCE [LARGE SCALE GENOMIC DNA]</scope>
    <source>
        <strain evidence="6 7">Zn</strain>
    </source>
</reference>
<dbReference type="InterPro" id="IPR029229">
    <property type="entry name" value="Alkyl_sulf_C"/>
</dbReference>
<evidence type="ECO:0000313" key="7">
    <source>
        <dbReference type="Proteomes" id="UP000054321"/>
    </source>
</evidence>
<dbReference type="GO" id="GO:0018741">
    <property type="term" value="F:linear primary-alkylsulfatase activity"/>
    <property type="evidence" value="ECO:0007669"/>
    <property type="project" value="EnsemblFungi"/>
</dbReference>
<dbReference type="Pfam" id="PF00753">
    <property type="entry name" value="Lactamase_B"/>
    <property type="match status" value="1"/>
</dbReference>
<proteinExistence type="inferred from homology"/>
<accession>A0A0C3HA69</accession>
<dbReference type="PANTHER" id="PTHR43223:SF1">
    <property type="entry name" value="ALKYL_ARYL-SULFATASE BDS1"/>
    <property type="match status" value="1"/>
</dbReference>
<dbReference type="Proteomes" id="UP000054321">
    <property type="component" value="Unassembled WGS sequence"/>
</dbReference>
<dbReference type="InterPro" id="IPR036527">
    <property type="entry name" value="SCP2_sterol-bd_dom_sf"/>
</dbReference>
<evidence type="ECO:0000256" key="3">
    <source>
        <dbReference type="ARBA" id="ARBA00022833"/>
    </source>
</evidence>
<evidence type="ECO:0000313" key="6">
    <source>
        <dbReference type="EMBL" id="KIM99256.1"/>
    </source>
</evidence>
<dbReference type="InterPro" id="IPR052195">
    <property type="entry name" value="Bact_Alkyl/Aryl-Sulfatase"/>
</dbReference>
<dbReference type="AlphaFoldDB" id="A0A0C3HA69"/>
<keyword evidence="2" id="KW-0378">Hydrolase</keyword>
<dbReference type="InterPro" id="IPR036866">
    <property type="entry name" value="RibonucZ/Hydroxyglut_hydro"/>
</dbReference>
<keyword evidence="1" id="KW-0479">Metal-binding</keyword>
<evidence type="ECO:0000256" key="4">
    <source>
        <dbReference type="ARBA" id="ARBA00033751"/>
    </source>
</evidence>
<feature type="domain" description="Metallo-beta-lactamase" evidence="5">
    <location>
        <begin position="87"/>
        <end position="306"/>
    </location>
</feature>
<comment type="similarity">
    <text evidence="4">Belongs to the metallo-beta-lactamase superfamily. Type III sulfatase family.</text>
</comment>
<dbReference type="PANTHER" id="PTHR43223">
    <property type="entry name" value="ALKYL/ARYL-SULFATASE"/>
    <property type="match status" value="1"/>
</dbReference>
<dbReference type="InterPro" id="IPR038536">
    <property type="entry name" value="Alkyl/aryl-sulf_dimr_sf"/>
</dbReference>
<dbReference type="GO" id="GO:0046872">
    <property type="term" value="F:metal ion binding"/>
    <property type="evidence" value="ECO:0007669"/>
    <property type="project" value="UniProtKB-KW"/>
</dbReference>